<dbReference type="KEGG" id="eus:EUTSA_v10012103mg"/>
<organism evidence="3 4">
    <name type="scientific">Eutrema salsugineum</name>
    <name type="common">Saltwater cress</name>
    <name type="synonym">Sisymbrium salsugineum</name>
    <dbReference type="NCBI Taxonomy" id="72664"/>
    <lineage>
        <taxon>Eukaryota</taxon>
        <taxon>Viridiplantae</taxon>
        <taxon>Streptophyta</taxon>
        <taxon>Embryophyta</taxon>
        <taxon>Tracheophyta</taxon>
        <taxon>Spermatophyta</taxon>
        <taxon>Magnoliopsida</taxon>
        <taxon>eudicotyledons</taxon>
        <taxon>Gunneridae</taxon>
        <taxon>Pentapetalae</taxon>
        <taxon>rosids</taxon>
        <taxon>malvids</taxon>
        <taxon>Brassicales</taxon>
        <taxon>Brassicaceae</taxon>
        <taxon>Eutremeae</taxon>
        <taxon>Eutrema</taxon>
    </lineage>
</organism>
<accession>V4KIN4</accession>
<dbReference type="Proteomes" id="UP000030689">
    <property type="component" value="Unassembled WGS sequence"/>
</dbReference>
<evidence type="ECO:0000256" key="2">
    <source>
        <dbReference type="ARBA" id="ARBA00023315"/>
    </source>
</evidence>
<evidence type="ECO:0000256" key="1">
    <source>
        <dbReference type="ARBA" id="ARBA00022679"/>
    </source>
</evidence>
<evidence type="ECO:0000313" key="3">
    <source>
        <dbReference type="EMBL" id="ESQ31029.1"/>
    </source>
</evidence>
<dbReference type="Pfam" id="PF02458">
    <property type="entry name" value="Transferase"/>
    <property type="match status" value="2"/>
</dbReference>
<dbReference type="eggNOG" id="ENOG502QPXT">
    <property type="taxonomic scope" value="Eukaryota"/>
</dbReference>
<keyword evidence="2" id="KW-0012">Acyltransferase</keyword>
<keyword evidence="1" id="KW-0808">Transferase</keyword>
<dbReference type="PANTHER" id="PTHR31625">
    <property type="match status" value="1"/>
</dbReference>
<dbReference type="Gramene" id="ESQ31029">
    <property type="protein sequence ID" value="ESQ31029"/>
    <property type="gene ID" value="EUTSA_v10012103mg"/>
</dbReference>
<protein>
    <recommendedName>
        <fullName evidence="5">BAHD acyltransferase</fullName>
    </recommendedName>
</protein>
<dbReference type="Gene3D" id="3.30.559.10">
    <property type="entry name" value="Chloramphenicol acetyltransferase-like domain"/>
    <property type="match status" value="3"/>
</dbReference>
<gene>
    <name evidence="3" type="ORF">EUTSA_v10012103mg</name>
</gene>
<evidence type="ECO:0000313" key="4">
    <source>
        <dbReference type="Proteomes" id="UP000030689"/>
    </source>
</evidence>
<dbReference type="STRING" id="72664.V4KIN4"/>
<keyword evidence="4" id="KW-1185">Reference proteome</keyword>
<dbReference type="AlphaFoldDB" id="V4KIN4"/>
<name>V4KIN4_EUTSA</name>
<evidence type="ECO:0008006" key="5">
    <source>
        <dbReference type="Google" id="ProtNLM"/>
    </source>
</evidence>
<dbReference type="InterPro" id="IPR051504">
    <property type="entry name" value="Plant_metabolite_acyltrans"/>
</dbReference>
<proteinExistence type="predicted"/>
<dbReference type="GO" id="GO:0016747">
    <property type="term" value="F:acyltransferase activity, transferring groups other than amino-acyl groups"/>
    <property type="evidence" value="ECO:0007669"/>
    <property type="project" value="UniProtKB-ARBA"/>
</dbReference>
<sequence>IWALALMSMLTQHYYLPLAGHVKWNPQDPKPCIVVLPYDTVSLIVAESSDADFSSVSRKGLRPAKEICSLVPELPVSGDSPQLLSLQVTLFPNQGFSIGIVSHHVFMDAITAQMFIKSWAHICKHGAKALPEDLTPFLDRTVIYVPDGLEEKMLEFLLYLSEDKDNGRTLKLPLTEETDADVYRVTLELTLENVEKLKERAKNGSNRPHLELHLPTFVIVNAYLWTCLVKARGGETGYVPRTYSGVCVFAISCLGYKAKSFLGEDGFINVDRMKNIERGTQVWGVSGSKRFSVYESDFGWGRPVNSEIVSIDQCQLLSMSEMRDETGGVEIGLCLKKSEMDVFIYLFKKGFENYFFLMASYSRL</sequence>
<feature type="non-terminal residue" evidence="3">
    <location>
        <position position="1"/>
    </location>
</feature>
<reference evidence="3 4" key="1">
    <citation type="journal article" date="2013" name="Front. Plant Sci.">
        <title>The Reference Genome of the Halophytic Plant Eutrema salsugineum.</title>
        <authorList>
            <person name="Yang R."/>
            <person name="Jarvis D.E."/>
            <person name="Chen H."/>
            <person name="Beilstein M.A."/>
            <person name="Grimwood J."/>
            <person name="Jenkins J."/>
            <person name="Shu S."/>
            <person name="Prochnik S."/>
            <person name="Xin M."/>
            <person name="Ma C."/>
            <person name="Schmutz J."/>
            <person name="Wing R.A."/>
            <person name="Mitchell-Olds T."/>
            <person name="Schumaker K.S."/>
            <person name="Wang X."/>
        </authorList>
    </citation>
    <scope>NUCLEOTIDE SEQUENCE [LARGE SCALE GENOMIC DNA]</scope>
</reference>
<dbReference type="OMA" id="FVDAIAW"/>
<dbReference type="EMBL" id="KI517809">
    <property type="protein sequence ID" value="ESQ31029.1"/>
    <property type="molecule type" value="Genomic_DNA"/>
</dbReference>
<dbReference type="InterPro" id="IPR023213">
    <property type="entry name" value="CAT-like_dom_sf"/>
</dbReference>